<feature type="compositionally biased region" description="Polar residues" evidence="1">
    <location>
        <begin position="238"/>
        <end position="251"/>
    </location>
</feature>
<accession>A0A5J5BAR7</accession>
<protein>
    <submittedName>
        <fullName evidence="2">Uncharacterized protein</fullName>
    </submittedName>
</protein>
<dbReference type="EMBL" id="CM018038">
    <property type="protein sequence ID" value="KAA8538301.1"/>
    <property type="molecule type" value="Genomic_DNA"/>
</dbReference>
<keyword evidence="3" id="KW-1185">Reference proteome</keyword>
<sequence>MIQLQIYSINVCDEQFVIKSSDDGVGAGISLTVDLEPGKVIMQQKLATDSFLSASWTKLDNSESEKYSNACAVPKAVLTRVFHVNGLLFHMRDAGDREPFLWNSQTKRPSRNDHCARCEENSEPEDVIGEDIESEGENGDLFSSNEECVGELELELAIDTCSPESRIIDLLGAKCSHWTSEGLDIELSGILQKPRDGNLVTASVSSESSTYGNDKADLRQISPLASNYENGGRIVAGSPSSMMANDQSSVL</sequence>
<evidence type="ECO:0000313" key="3">
    <source>
        <dbReference type="Proteomes" id="UP000325577"/>
    </source>
</evidence>
<name>A0A5J5BAR7_9ASTE</name>
<evidence type="ECO:0000313" key="2">
    <source>
        <dbReference type="EMBL" id="KAA8538301.1"/>
    </source>
</evidence>
<reference evidence="2 3" key="1">
    <citation type="submission" date="2019-09" db="EMBL/GenBank/DDBJ databases">
        <title>A chromosome-level genome assembly of the Chinese tupelo Nyssa sinensis.</title>
        <authorList>
            <person name="Yang X."/>
            <person name="Kang M."/>
            <person name="Yang Y."/>
            <person name="Xiong H."/>
            <person name="Wang M."/>
            <person name="Zhang Z."/>
            <person name="Wang Z."/>
            <person name="Wu H."/>
            <person name="Ma T."/>
            <person name="Liu J."/>
            <person name="Xi Z."/>
        </authorList>
    </citation>
    <scope>NUCLEOTIDE SEQUENCE [LARGE SCALE GENOMIC DNA]</scope>
    <source>
        <strain evidence="2">J267</strain>
        <tissue evidence="2">Leaf</tissue>
    </source>
</reference>
<organism evidence="2 3">
    <name type="scientific">Nyssa sinensis</name>
    <dbReference type="NCBI Taxonomy" id="561372"/>
    <lineage>
        <taxon>Eukaryota</taxon>
        <taxon>Viridiplantae</taxon>
        <taxon>Streptophyta</taxon>
        <taxon>Embryophyta</taxon>
        <taxon>Tracheophyta</taxon>
        <taxon>Spermatophyta</taxon>
        <taxon>Magnoliopsida</taxon>
        <taxon>eudicotyledons</taxon>
        <taxon>Gunneridae</taxon>
        <taxon>Pentapetalae</taxon>
        <taxon>asterids</taxon>
        <taxon>Cornales</taxon>
        <taxon>Nyssaceae</taxon>
        <taxon>Nyssa</taxon>
    </lineage>
</organism>
<dbReference type="AlphaFoldDB" id="A0A5J5BAR7"/>
<dbReference type="Proteomes" id="UP000325577">
    <property type="component" value="Linkage Group LG15"/>
</dbReference>
<gene>
    <name evidence="2" type="ORF">F0562_027876</name>
</gene>
<proteinExistence type="predicted"/>
<evidence type="ECO:0000256" key="1">
    <source>
        <dbReference type="SAM" id="MobiDB-lite"/>
    </source>
</evidence>
<feature type="region of interest" description="Disordered" evidence="1">
    <location>
        <begin position="232"/>
        <end position="251"/>
    </location>
</feature>